<dbReference type="SUPFAM" id="SSF51215">
    <property type="entry name" value="Regulatory protein AraC"/>
    <property type="match status" value="1"/>
</dbReference>
<proteinExistence type="predicted"/>
<dbReference type="Gene3D" id="1.10.10.60">
    <property type="entry name" value="Homeodomain-like"/>
    <property type="match status" value="2"/>
</dbReference>
<dbReference type="InterPro" id="IPR014710">
    <property type="entry name" value="RmlC-like_jellyroll"/>
</dbReference>
<dbReference type="Pfam" id="PF12833">
    <property type="entry name" value="HTH_18"/>
    <property type="match status" value="1"/>
</dbReference>
<keyword evidence="3" id="KW-0804">Transcription</keyword>
<evidence type="ECO:0000313" key="5">
    <source>
        <dbReference type="EMBL" id="EFL52135.1"/>
    </source>
</evidence>
<dbReference type="SMART" id="SM00342">
    <property type="entry name" value="HTH_ARAC"/>
    <property type="match status" value="1"/>
</dbReference>
<dbReference type="Proteomes" id="UP000006250">
    <property type="component" value="Unassembled WGS sequence"/>
</dbReference>
<dbReference type="InterPro" id="IPR009057">
    <property type="entry name" value="Homeodomain-like_sf"/>
</dbReference>
<dbReference type="OrthoDB" id="112032at2"/>
<dbReference type="AlphaFoldDB" id="E1JUK5"/>
<organism evidence="5 6">
    <name type="scientific">Solidesulfovibrio fructosivorans JJ]</name>
    <dbReference type="NCBI Taxonomy" id="596151"/>
    <lineage>
        <taxon>Bacteria</taxon>
        <taxon>Pseudomonadati</taxon>
        <taxon>Thermodesulfobacteriota</taxon>
        <taxon>Desulfovibrionia</taxon>
        <taxon>Desulfovibrionales</taxon>
        <taxon>Desulfovibrionaceae</taxon>
        <taxon>Solidesulfovibrio</taxon>
    </lineage>
</organism>
<reference evidence="5 6" key="1">
    <citation type="submission" date="2010-08" db="EMBL/GenBank/DDBJ databases">
        <title>The draft genome of Desulfovibrio fructosovorans JJ.</title>
        <authorList>
            <consortium name="US DOE Joint Genome Institute (JGI-PGF)"/>
            <person name="Lucas S."/>
            <person name="Copeland A."/>
            <person name="Lapidus A."/>
            <person name="Cheng J.-F."/>
            <person name="Bruce D."/>
            <person name="Goodwin L."/>
            <person name="Pitluck S."/>
            <person name="Land M.L."/>
            <person name="Hauser L."/>
            <person name="Chang Y.-J."/>
            <person name="Jeffries C."/>
            <person name="Wall J.D."/>
            <person name="Stahl D.A."/>
            <person name="Arkin A.P."/>
            <person name="Dehal P."/>
            <person name="Stolyar S.M."/>
            <person name="Hazen T.C."/>
            <person name="Woyke T.J."/>
        </authorList>
    </citation>
    <scope>NUCLEOTIDE SEQUENCE [LARGE SCALE GENOMIC DNA]</scope>
    <source>
        <strain evidence="5 6">JJ</strain>
    </source>
</reference>
<dbReference type="SUPFAM" id="SSF46689">
    <property type="entry name" value="Homeodomain-like"/>
    <property type="match status" value="2"/>
</dbReference>
<dbReference type="Pfam" id="PF02311">
    <property type="entry name" value="AraC_binding"/>
    <property type="match status" value="1"/>
</dbReference>
<dbReference type="PANTHER" id="PTHR46796:SF2">
    <property type="entry name" value="TRANSCRIPTIONAL REGULATORY PROTEIN"/>
    <property type="match status" value="1"/>
</dbReference>
<feature type="domain" description="HTH araC/xylS-type" evidence="4">
    <location>
        <begin position="169"/>
        <end position="267"/>
    </location>
</feature>
<accession>E1JUK5</accession>
<dbReference type="STRING" id="596151.DesfrDRAFT_1304"/>
<dbReference type="EMBL" id="AECZ01000006">
    <property type="protein sequence ID" value="EFL52135.1"/>
    <property type="molecule type" value="Genomic_DNA"/>
</dbReference>
<dbReference type="Gene3D" id="2.60.120.10">
    <property type="entry name" value="Jelly Rolls"/>
    <property type="match status" value="1"/>
</dbReference>
<protein>
    <submittedName>
        <fullName evidence="5">Transcriptional regulator, AraC family</fullName>
    </submittedName>
</protein>
<dbReference type="GO" id="GO:0043565">
    <property type="term" value="F:sequence-specific DNA binding"/>
    <property type="evidence" value="ECO:0007669"/>
    <property type="project" value="InterPro"/>
</dbReference>
<evidence type="ECO:0000313" key="6">
    <source>
        <dbReference type="Proteomes" id="UP000006250"/>
    </source>
</evidence>
<dbReference type="InterPro" id="IPR037923">
    <property type="entry name" value="HTH-like"/>
</dbReference>
<keyword evidence="1" id="KW-0805">Transcription regulation</keyword>
<sequence>MPRRAASFAPELLRRREDPDLPGLVARLAAYRRRAFSRHIHDAWCVGLILSGATRVRRAGCIRRITAGETALIAPGEPHACNPEPDGRLAYVMFFLEREAVRLVGVGDEPAFRAPLVRDPVVAARLSGLYRAMTARRDRLEKQSLLCLALAPLFSRTEHLPGPPGRGLTRVRDYLREHWRDKVSLADLAVLAGHSPSHVLRLFKREYGLPPHAYQNFLRVERAKALLAGTDLPAAAVAQETGFADQSHLIRTFTPQVGATPNQYRLSLRRSRPGA</sequence>
<gene>
    <name evidence="5" type="ORF">DesfrDRAFT_1304</name>
</gene>
<evidence type="ECO:0000256" key="2">
    <source>
        <dbReference type="ARBA" id="ARBA00023125"/>
    </source>
</evidence>
<evidence type="ECO:0000256" key="1">
    <source>
        <dbReference type="ARBA" id="ARBA00023015"/>
    </source>
</evidence>
<dbReference type="RefSeq" id="WP_005992235.1">
    <property type="nucleotide sequence ID" value="NZ_AECZ01000006.1"/>
</dbReference>
<dbReference type="PANTHER" id="PTHR46796">
    <property type="entry name" value="HTH-TYPE TRANSCRIPTIONAL ACTIVATOR RHAS-RELATED"/>
    <property type="match status" value="1"/>
</dbReference>
<dbReference type="PROSITE" id="PS01124">
    <property type="entry name" value="HTH_ARAC_FAMILY_2"/>
    <property type="match status" value="1"/>
</dbReference>
<dbReference type="InterPro" id="IPR050204">
    <property type="entry name" value="AraC_XylS_family_regulators"/>
</dbReference>
<dbReference type="InterPro" id="IPR018060">
    <property type="entry name" value="HTH_AraC"/>
</dbReference>
<keyword evidence="2" id="KW-0238">DNA-binding</keyword>
<evidence type="ECO:0000256" key="3">
    <source>
        <dbReference type="ARBA" id="ARBA00023163"/>
    </source>
</evidence>
<dbReference type="eggNOG" id="COG2207">
    <property type="taxonomic scope" value="Bacteria"/>
</dbReference>
<dbReference type="InterPro" id="IPR003313">
    <property type="entry name" value="AraC-bd"/>
</dbReference>
<dbReference type="GO" id="GO:0003700">
    <property type="term" value="F:DNA-binding transcription factor activity"/>
    <property type="evidence" value="ECO:0007669"/>
    <property type="project" value="InterPro"/>
</dbReference>
<evidence type="ECO:0000259" key="4">
    <source>
        <dbReference type="PROSITE" id="PS01124"/>
    </source>
</evidence>
<name>E1JUK5_SOLFR</name>
<comment type="caution">
    <text evidence="5">The sequence shown here is derived from an EMBL/GenBank/DDBJ whole genome shotgun (WGS) entry which is preliminary data.</text>
</comment>
<keyword evidence="6" id="KW-1185">Reference proteome</keyword>